<feature type="domain" description="EF-hand" evidence="3">
    <location>
        <begin position="524"/>
        <end position="555"/>
    </location>
</feature>
<evidence type="ECO:0000313" key="4">
    <source>
        <dbReference type="EMBL" id="EKX48363.1"/>
    </source>
</evidence>
<dbReference type="InterPro" id="IPR018247">
    <property type="entry name" value="EF_Hand_1_Ca_BS"/>
</dbReference>
<reference evidence="5" key="3">
    <citation type="submission" date="2015-06" db="UniProtKB">
        <authorList>
            <consortium name="EnsemblProtists"/>
        </authorList>
    </citation>
    <scope>IDENTIFICATION</scope>
</reference>
<dbReference type="Gene3D" id="1.10.238.10">
    <property type="entry name" value="EF-hand"/>
    <property type="match status" value="2"/>
</dbReference>
<dbReference type="OrthoDB" id="10022113at2759"/>
<feature type="domain" description="EF-hand" evidence="3">
    <location>
        <begin position="641"/>
        <end position="676"/>
    </location>
</feature>
<dbReference type="CDD" id="cd00051">
    <property type="entry name" value="EFh"/>
    <property type="match status" value="1"/>
</dbReference>
<dbReference type="Pfam" id="PF13202">
    <property type="entry name" value="EF-hand_5"/>
    <property type="match status" value="1"/>
</dbReference>
<reference evidence="6" key="2">
    <citation type="submission" date="2012-11" db="EMBL/GenBank/DDBJ databases">
        <authorList>
            <person name="Kuo A."/>
            <person name="Curtis B.A."/>
            <person name="Tanifuji G."/>
            <person name="Burki F."/>
            <person name="Gruber A."/>
            <person name="Irimia M."/>
            <person name="Maruyama S."/>
            <person name="Arias M.C."/>
            <person name="Ball S.G."/>
            <person name="Gile G.H."/>
            <person name="Hirakawa Y."/>
            <person name="Hopkins J.F."/>
            <person name="Rensing S.A."/>
            <person name="Schmutz J."/>
            <person name="Symeonidi A."/>
            <person name="Elias M."/>
            <person name="Eveleigh R.J."/>
            <person name="Herman E.K."/>
            <person name="Klute M.J."/>
            <person name="Nakayama T."/>
            <person name="Obornik M."/>
            <person name="Reyes-Prieto A."/>
            <person name="Armbrust E.V."/>
            <person name="Aves S.J."/>
            <person name="Beiko R.G."/>
            <person name="Coutinho P."/>
            <person name="Dacks J.B."/>
            <person name="Durnford D.G."/>
            <person name="Fast N.M."/>
            <person name="Green B.R."/>
            <person name="Grisdale C."/>
            <person name="Hempe F."/>
            <person name="Henrissat B."/>
            <person name="Hoppner M.P."/>
            <person name="Ishida K.-I."/>
            <person name="Kim E."/>
            <person name="Koreny L."/>
            <person name="Kroth P.G."/>
            <person name="Liu Y."/>
            <person name="Malik S.-B."/>
            <person name="Maier U.G."/>
            <person name="McRose D."/>
            <person name="Mock T."/>
            <person name="Neilson J.A."/>
            <person name="Onodera N.T."/>
            <person name="Poole A.M."/>
            <person name="Pritham E.J."/>
            <person name="Richards T.A."/>
            <person name="Rocap G."/>
            <person name="Roy S.W."/>
            <person name="Sarai C."/>
            <person name="Schaack S."/>
            <person name="Shirato S."/>
            <person name="Slamovits C.H."/>
            <person name="Spencer D.F."/>
            <person name="Suzuki S."/>
            <person name="Worden A.Z."/>
            <person name="Zauner S."/>
            <person name="Barry K."/>
            <person name="Bell C."/>
            <person name="Bharti A.K."/>
            <person name="Crow J.A."/>
            <person name="Grimwood J."/>
            <person name="Kramer R."/>
            <person name="Lindquist E."/>
            <person name="Lucas S."/>
            <person name="Salamov A."/>
            <person name="McFadden G.I."/>
            <person name="Lane C.E."/>
            <person name="Keeling P.J."/>
            <person name="Gray M.W."/>
            <person name="Grigoriev I.V."/>
            <person name="Archibald J.M."/>
        </authorList>
    </citation>
    <scope>NUCLEOTIDE SEQUENCE</scope>
    <source>
        <strain evidence="6">CCMP2712</strain>
    </source>
</reference>
<dbReference type="EnsemblProtists" id="EKX48363">
    <property type="protein sequence ID" value="EKX48363"/>
    <property type="gene ID" value="GUITHDRAFT_162473"/>
</dbReference>
<evidence type="ECO:0000313" key="5">
    <source>
        <dbReference type="EnsemblProtists" id="EKX48363"/>
    </source>
</evidence>
<reference evidence="4 6" key="1">
    <citation type="journal article" date="2012" name="Nature">
        <title>Algal genomes reveal evolutionary mosaicism and the fate of nucleomorphs.</title>
        <authorList>
            <consortium name="DOE Joint Genome Institute"/>
            <person name="Curtis B.A."/>
            <person name="Tanifuji G."/>
            <person name="Burki F."/>
            <person name="Gruber A."/>
            <person name="Irimia M."/>
            <person name="Maruyama S."/>
            <person name="Arias M.C."/>
            <person name="Ball S.G."/>
            <person name="Gile G.H."/>
            <person name="Hirakawa Y."/>
            <person name="Hopkins J.F."/>
            <person name="Kuo A."/>
            <person name="Rensing S.A."/>
            <person name="Schmutz J."/>
            <person name="Symeonidi A."/>
            <person name="Elias M."/>
            <person name="Eveleigh R.J."/>
            <person name="Herman E.K."/>
            <person name="Klute M.J."/>
            <person name="Nakayama T."/>
            <person name="Obornik M."/>
            <person name="Reyes-Prieto A."/>
            <person name="Armbrust E.V."/>
            <person name="Aves S.J."/>
            <person name="Beiko R.G."/>
            <person name="Coutinho P."/>
            <person name="Dacks J.B."/>
            <person name="Durnford D.G."/>
            <person name="Fast N.M."/>
            <person name="Green B.R."/>
            <person name="Grisdale C.J."/>
            <person name="Hempel F."/>
            <person name="Henrissat B."/>
            <person name="Hoppner M.P."/>
            <person name="Ishida K."/>
            <person name="Kim E."/>
            <person name="Koreny L."/>
            <person name="Kroth P.G."/>
            <person name="Liu Y."/>
            <person name="Malik S.B."/>
            <person name="Maier U.G."/>
            <person name="McRose D."/>
            <person name="Mock T."/>
            <person name="Neilson J.A."/>
            <person name="Onodera N.T."/>
            <person name="Poole A.M."/>
            <person name="Pritham E.J."/>
            <person name="Richards T.A."/>
            <person name="Rocap G."/>
            <person name="Roy S.W."/>
            <person name="Sarai C."/>
            <person name="Schaack S."/>
            <person name="Shirato S."/>
            <person name="Slamovits C.H."/>
            <person name="Spencer D.F."/>
            <person name="Suzuki S."/>
            <person name="Worden A.Z."/>
            <person name="Zauner S."/>
            <person name="Barry K."/>
            <person name="Bell C."/>
            <person name="Bharti A.K."/>
            <person name="Crow J.A."/>
            <person name="Grimwood J."/>
            <person name="Kramer R."/>
            <person name="Lindquist E."/>
            <person name="Lucas S."/>
            <person name="Salamov A."/>
            <person name="McFadden G.I."/>
            <person name="Lane C.E."/>
            <person name="Keeling P.J."/>
            <person name="Gray M.W."/>
            <person name="Grigoriev I.V."/>
            <person name="Archibald J.M."/>
        </authorList>
    </citation>
    <scope>NUCLEOTIDE SEQUENCE</scope>
    <source>
        <strain evidence="4 6">CCMP2712</strain>
    </source>
</reference>
<keyword evidence="2" id="KW-0732">Signal</keyword>
<dbReference type="AlphaFoldDB" id="L1JIM1"/>
<evidence type="ECO:0000256" key="2">
    <source>
        <dbReference type="SAM" id="SignalP"/>
    </source>
</evidence>
<dbReference type="InterPro" id="IPR002048">
    <property type="entry name" value="EF_hand_dom"/>
</dbReference>
<feature type="chain" id="PRO_5008771366" description="EF-hand domain-containing protein" evidence="2">
    <location>
        <begin position="27"/>
        <end position="858"/>
    </location>
</feature>
<keyword evidence="1" id="KW-0106">Calcium</keyword>
<dbReference type="PaxDb" id="55529-EKX48363"/>
<evidence type="ECO:0000259" key="3">
    <source>
        <dbReference type="PROSITE" id="PS50222"/>
    </source>
</evidence>
<feature type="signal peptide" evidence="2">
    <location>
        <begin position="1"/>
        <end position="26"/>
    </location>
</feature>
<dbReference type="InterPro" id="IPR011992">
    <property type="entry name" value="EF-hand-dom_pair"/>
</dbReference>
<proteinExistence type="predicted"/>
<dbReference type="Proteomes" id="UP000011087">
    <property type="component" value="Unassembled WGS sequence"/>
</dbReference>
<dbReference type="PANTHER" id="PTHR35836:SF1">
    <property type="entry name" value="VCBS REPEAT-CONTAINING PROTEIN"/>
    <property type="match status" value="1"/>
</dbReference>
<dbReference type="Pfam" id="PF13499">
    <property type="entry name" value="EF-hand_7"/>
    <property type="match status" value="1"/>
</dbReference>
<dbReference type="PROSITE" id="PS00018">
    <property type="entry name" value="EF_HAND_1"/>
    <property type="match status" value="2"/>
</dbReference>
<dbReference type="EMBL" id="JH992986">
    <property type="protein sequence ID" value="EKX48363.1"/>
    <property type="molecule type" value="Genomic_DNA"/>
</dbReference>
<evidence type="ECO:0000256" key="1">
    <source>
        <dbReference type="ARBA" id="ARBA00022837"/>
    </source>
</evidence>
<organism evidence="4">
    <name type="scientific">Guillardia theta (strain CCMP2712)</name>
    <name type="common">Cryptophyte</name>
    <dbReference type="NCBI Taxonomy" id="905079"/>
    <lineage>
        <taxon>Eukaryota</taxon>
        <taxon>Cryptophyceae</taxon>
        <taxon>Pyrenomonadales</taxon>
        <taxon>Geminigeraceae</taxon>
        <taxon>Guillardia</taxon>
    </lineage>
</organism>
<keyword evidence="6" id="KW-1185">Reference proteome</keyword>
<dbReference type="SUPFAM" id="SSF47473">
    <property type="entry name" value="EF-hand"/>
    <property type="match status" value="1"/>
</dbReference>
<feature type="domain" description="EF-hand" evidence="3">
    <location>
        <begin position="484"/>
        <end position="519"/>
    </location>
</feature>
<dbReference type="KEGG" id="gtt:GUITHDRAFT_162473"/>
<dbReference type="RefSeq" id="XP_005835343.1">
    <property type="nucleotide sequence ID" value="XM_005835286.1"/>
</dbReference>
<gene>
    <name evidence="4" type="ORF">GUITHDRAFT_162473</name>
</gene>
<accession>L1JIM1</accession>
<dbReference type="PROSITE" id="PS50222">
    <property type="entry name" value="EF_HAND_2"/>
    <property type="match status" value="3"/>
</dbReference>
<dbReference type="SMART" id="SM00054">
    <property type="entry name" value="EFh"/>
    <property type="match status" value="4"/>
</dbReference>
<name>L1JIM1_GUITC</name>
<sequence>MRGVNGRTFLSLAILVELTDLTHVDGFLSSIHVREPRTRLQGSPPPCWKVNLRPRSRVCMTAVSDVDATPAASQSAGGDEREPVGDLEQICSPMHVQIKTKIEAADMSKDIGSIGLLRLPLQTKSQLDFHVFLNDTIKKPSHAGWVSLDSGDADRASQFSVLGNMRYEKPGFLQILPPVADETMQRLWMTGFGLARPGSVVGVDVRGRDATRKCSTEFLWPNAVEHVAADEFKGLDEACILVADGFLVPGKNDGSVTIVKDPGGPNEVAYRLTESKKSWFYHRAVPLHFGSARGVLTARARKPILPFQEAEGELVWLEQPDTVNPFAEWNLPWREVILAEGPDVMFEVVDLDPEDDTVEVVAAEFFRQRLSFFSLRWDETCKSPKVVQTELIDDKLGQAYSVVAADLEGPNSHLLVTTHEDLTAEVSEGSSLLPWRSSKWSYRVNIPPPRDLEVDDEQEVKGGSLFAYRIPVNWKRSRERSSSFNTNDLVAMFQRLDVDNSGSIDIQDLTSALKTMQLEVRDYDIQAMLKEVDWDGSGQIEFSEFQRLCQELDEQRRSNPLQIIGNALKNFENAGGGEAEHFSPLSLFAVSRMQGEEEKVLDDEDLKKLIPEIFRSIDIDRSGGVDMISIRNAFDTFNIECSDVELANLFIEADTDGNGLLDVDEFQRLMRRFYREVQVHRKDLWLNVLQILESAFAKVRREEEEEEEECGEVVEEMGASKALVSRELGFMVKRVGINPGAPGFVYPFHPHESLRQQGLPPHLFVAGDCADAAYIFRPVKKRGGGTSSGRELAFQYQLLATFGFEGTVGSLAVARVDTLQSVDDGWVKFFIPVYESDRVFMFKYGEPPSLGYTPDDEW</sequence>
<dbReference type="STRING" id="905079.L1JIM1"/>
<dbReference type="PANTHER" id="PTHR35836">
    <property type="entry name" value="VCBS REPEAT-CONTAINING PROTEIN"/>
    <property type="match status" value="1"/>
</dbReference>
<dbReference type="GO" id="GO:0005509">
    <property type="term" value="F:calcium ion binding"/>
    <property type="evidence" value="ECO:0007669"/>
    <property type="project" value="InterPro"/>
</dbReference>
<evidence type="ECO:0000313" key="6">
    <source>
        <dbReference type="Proteomes" id="UP000011087"/>
    </source>
</evidence>
<dbReference type="GeneID" id="17304984"/>
<protein>
    <recommendedName>
        <fullName evidence="3">EF-hand domain-containing protein</fullName>
    </recommendedName>
</protein>
<dbReference type="eggNOG" id="KOG0028">
    <property type="taxonomic scope" value="Eukaryota"/>
</dbReference>
<dbReference type="HOGENOM" id="CLU_333304_0_0_1"/>